<comment type="function">
    <text evidence="5">Part of the twin-arginine translocation (Tat) system that transports large folded proteins containing a characteristic twin-arginine motif in their signal peptide across membranes. Together with TatB, TatC is part of a receptor directly interacting with Tat signal peptides.</text>
</comment>
<keyword evidence="7" id="KW-1185">Reference proteome</keyword>
<evidence type="ECO:0000256" key="5">
    <source>
        <dbReference type="HAMAP-Rule" id="MF_00902"/>
    </source>
</evidence>
<evidence type="ECO:0000313" key="7">
    <source>
        <dbReference type="Proteomes" id="UP001278188"/>
    </source>
</evidence>
<feature type="transmembrane region" description="Helical" evidence="5">
    <location>
        <begin position="23"/>
        <end position="42"/>
    </location>
</feature>
<dbReference type="PANTHER" id="PTHR30371">
    <property type="entry name" value="SEC-INDEPENDENT PROTEIN TRANSLOCASE PROTEIN TATC"/>
    <property type="match status" value="1"/>
</dbReference>
<keyword evidence="3 5" id="KW-1133">Transmembrane helix</keyword>
<name>A0ABU3WDC9_9GAMM</name>
<dbReference type="HAMAP" id="MF_00902">
    <property type="entry name" value="TatC"/>
    <property type="match status" value="1"/>
</dbReference>
<dbReference type="Pfam" id="PF00902">
    <property type="entry name" value="TatC"/>
    <property type="match status" value="1"/>
</dbReference>
<evidence type="ECO:0000256" key="2">
    <source>
        <dbReference type="ARBA" id="ARBA00022692"/>
    </source>
</evidence>
<proteinExistence type="inferred from homology"/>
<comment type="caution">
    <text evidence="5">Lacks conserved residue(s) required for the propagation of feature annotation.</text>
</comment>
<dbReference type="PANTHER" id="PTHR30371:SF0">
    <property type="entry name" value="SEC-INDEPENDENT PROTEIN TRANSLOCASE PROTEIN TATC, CHLOROPLASTIC-RELATED"/>
    <property type="match status" value="1"/>
</dbReference>
<feature type="transmembrane region" description="Helical" evidence="5">
    <location>
        <begin position="165"/>
        <end position="187"/>
    </location>
</feature>
<keyword evidence="5" id="KW-0653">Protein transport</keyword>
<dbReference type="RefSeq" id="WP_317082445.1">
    <property type="nucleotide sequence ID" value="NZ_JASVDY010000001.1"/>
</dbReference>
<comment type="subunit">
    <text evidence="5">The Tat system comprises two distinct complexes: a TatABC complex, containing multiple copies of TatA, TatB and TatC subunits, and a separate TatA complex, containing only TatA subunits. Substrates initially bind to the TatABC complex, which probably triggers association of the separate TatA complex to form the active translocon.</text>
</comment>
<evidence type="ECO:0000256" key="3">
    <source>
        <dbReference type="ARBA" id="ARBA00022989"/>
    </source>
</evidence>
<evidence type="ECO:0000313" key="6">
    <source>
        <dbReference type="EMBL" id="MDV2468421.1"/>
    </source>
</evidence>
<organism evidence="6 7">
    <name type="scientific">Acinetobacter chinensis</name>
    <dbReference type="NCBI Taxonomy" id="2004650"/>
    <lineage>
        <taxon>Bacteria</taxon>
        <taxon>Pseudomonadati</taxon>
        <taxon>Pseudomonadota</taxon>
        <taxon>Gammaproteobacteria</taxon>
        <taxon>Moraxellales</taxon>
        <taxon>Moraxellaceae</taxon>
        <taxon>Acinetobacter</taxon>
    </lineage>
</organism>
<keyword evidence="5" id="KW-1003">Cell membrane</keyword>
<sequence>MISHDQPTAVVHLLEHLTILRKCLIQMVLLLAVVFLCLLPFAQTLYQLFAQPLLYALPADSQMIATDITATFTAPFKLTLFIAFLICLPFLLWRIWRFIVPALYLQEKKLILLLSCSSVILFYFGIIFCRYIVLPSVLFFFMHIAPDAVLPMTDISSYLSFCLKLFFTFGLCFEIPVLITVLLLSGTVTVEQLLEKRKFIIVGCFFVSMFITPPDLLSMLLLAVPMWGLFELGLVIGKFMNGYTEHPTE</sequence>
<accession>A0ABU3WDC9</accession>
<dbReference type="Proteomes" id="UP001278188">
    <property type="component" value="Unassembled WGS sequence"/>
</dbReference>
<keyword evidence="5" id="KW-0813">Transport</keyword>
<dbReference type="EMBL" id="JASVDY010000001">
    <property type="protein sequence ID" value="MDV2468421.1"/>
    <property type="molecule type" value="Genomic_DNA"/>
</dbReference>
<dbReference type="InterPro" id="IPR002033">
    <property type="entry name" value="TatC"/>
</dbReference>
<comment type="similarity">
    <text evidence="5">Belongs to the TatC family.</text>
</comment>
<comment type="subcellular location">
    <subcellularLocation>
        <location evidence="5">Cell membrane</location>
        <topology evidence="5">Multi-pass membrane protein</topology>
    </subcellularLocation>
    <subcellularLocation>
        <location evidence="1">Membrane</location>
        <topology evidence="1">Multi-pass membrane protein</topology>
    </subcellularLocation>
</comment>
<protein>
    <recommendedName>
        <fullName evidence="5">Sec-independent protein translocase protein TatC</fullName>
    </recommendedName>
</protein>
<comment type="caution">
    <text evidence="6">The sequence shown here is derived from an EMBL/GenBank/DDBJ whole genome shotgun (WGS) entry which is preliminary data.</text>
</comment>
<dbReference type="PRINTS" id="PR01840">
    <property type="entry name" value="TATCFAMILY"/>
</dbReference>
<keyword evidence="4 5" id="KW-0472">Membrane</keyword>
<evidence type="ECO:0000256" key="4">
    <source>
        <dbReference type="ARBA" id="ARBA00023136"/>
    </source>
</evidence>
<keyword evidence="5" id="KW-0811">Translocation</keyword>
<evidence type="ECO:0000256" key="1">
    <source>
        <dbReference type="ARBA" id="ARBA00004141"/>
    </source>
</evidence>
<feature type="transmembrane region" description="Helical" evidence="5">
    <location>
        <begin position="78"/>
        <end position="100"/>
    </location>
</feature>
<gene>
    <name evidence="5 6" type="primary">tatC</name>
    <name evidence="6" type="ORF">QR674_05435</name>
</gene>
<keyword evidence="2 5" id="KW-0812">Transmembrane</keyword>
<reference evidence="6 7" key="1">
    <citation type="submission" date="2023-06" db="EMBL/GenBank/DDBJ databases">
        <title>Genomic Analysis of Acinetobacter Strains Recovered from South Australian Aquatic Samples provides Insights into the Circulation of Antibiotic Resistance determinants in the Environment.</title>
        <authorList>
            <person name="Tobin L."/>
            <person name="Jarocki V.M."/>
            <person name="Kenyon J."/>
            <person name="Drigo B."/>
            <person name="Donner E."/>
            <person name="Djordjevic S.P."/>
            <person name="Hamidian M."/>
        </authorList>
    </citation>
    <scope>NUCLEOTIDE SEQUENCE [LARGE SCALE GENOMIC DNA]</scope>
    <source>
        <strain evidence="6 7">SAAc652</strain>
    </source>
</reference>
<dbReference type="NCBIfam" id="TIGR00945">
    <property type="entry name" value="tatC"/>
    <property type="match status" value="1"/>
</dbReference>
<feature type="transmembrane region" description="Helical" evidence="5">
    <location>
        <begin position="199"/>
        <end position="224"/>
    </location>
</feature>
<feature type="transmembrane region" description="Helical" evidence="5">
    <location>
        <begin position="112"/>
        <end position="145"/>
    </location>
</feature>